<evidence type="ECO:0000256" key="1">
    <source>
        <dbReference type="SAM" id="MobiDB-lite"/>
    </source>
</evidence>
<reference evidence="2" key="1">
    <citation type="journal article" date="2023" name="Mol. Biol. Evol.">
        <title>Third-Generation Sequencing Reveals the Adaptive Role of the Epigenome in Three Deep-Sea Polychaetes.</title>
        <authorList>
            <person name="Perez M."/>
            <person name="Aroh O."/>
            <person name="Sun Y."/>
            <person name="Lan Y."/>
            <person name="Juniper S.K."/>
            <person name="Young C.R."/>
            <person name="Angers B."/>
            <person name="Qian P.Y."/>
        </authorList>
    </citation>
    <scope>NUCLEOTIDE SEQUENCE</scope>
    <source>
        <strain evidence="2">P08H-3</strain>
    </source>
</reference>
<keyword evidence="3" id="KW-1185">Reference proteome</keyword>
<name>A0AAD9NFJ4_9ANNE</name>
<gene>
    <name evidence="2" type="ORF">LSH36_52g10030</name>
</gene>
<evidence type="ECO:0000313" key="2">
    <source>
        <dbReference type="EMBL" id="KAK2165339.1"/>
    </source>
</evidence>
<comment type="caution">
    <text evidence="2">The sequence shown here is derived from an EMBL/GenBank/DDBJ whole genome shotgun (WGS) entry which is preliminary data.</text>
</comment>
<protein>
    <submittedName>
        <fullName evidence="2">Uncharacterized protein</fullName>
    </submittedName>
</protein>
<dbReference type="Proteomes" id="UP001208570">
    <property type="component" value="Unassembled WGS sequence"/>
</dbReference>
<feature type="region of interest" description="Disordered" evidence="1">
    <location>
        <begin position="37"/>
        <end position="154"/>
    </location>
</feature>
<proteinExistence type="predicted"/>
<organism evidence="2 3">
    <name type="scientific">Paralvinella palmiformis</name>
    <dbReference type="NCBI Taxonomy" id="53620"/>
    <lineage>
        <taxon>Eukaryota</taxon>
        <taxon>Metazoa</taxon>
        <taxon>Spiralia</taxon>
        <taxon>Lophotrochozoa</taxon>
        <taxon>Annelida</taxon>
        <taxon>Polychaeta</taxon>
        <taxon>Sedentaria</taxon>
        <taxon>Canalipalpata</taxon>
        <taxon>Terebellida</taxon>
        <taxon>Terebelliformia</taxon>
        <taxon>Alvinellidae</taxon>
        <taxon>Paralvinella</taxon>
    </lineage>
</organism>
<sequence>MLCHLICQLVKEDENGKIERHHVNQFLPEVLPIMEEESDESRSVSSRPLIMKQDQSHRRQPSLDNDSSGTGSGDEEQTDRGQQKENKRKDKPLLFKANLLEKNSHPETKIPNSGNRPLKAFRPCYKHPSPENDLSGEENKEDKGSSGMRLEVESLEDSPDKFSVSICSPKAGIRTMTATGRLWAAISTLRKDCIRGLGVEKIKRAYDILDNFDAEDLEPQLIQLLGKKDFDLYYGKIWHLRLCEESAFGLI</sequence>
<dbReference type="EMBL" id="JAODUP010000052">
    <property type="protein sequence ID" value="KAK2165339.1"/>
    <property type="molecule type" value="Genomic_DNA"/>
</dbReference>
<accession>A0AAD9NFJ4</accession>
<evidence type="ECO:0000313" key="3">
    <source>
        <dbReference type="Proteomes" id="UP001208570"/>
    </source>
</evidence>
<dbReference type="AlphaFoldDB" id="A0AAD9NFJ4"/>
<feature type="compositionally biased region" description="Basic and acidic residues" evidence="1">
    <location>
        <begin position="78"/>
        <end position="93"/>
    </location>
</feature>